<keyword evidence="1" id="KW-0863">Zinc-finger</keyword>
<dbReference type="GO" id="GO:0008270">
    <property type="term" value="F:zinc ion binding"/>
    <property type="evidence" value="ECO:0007669"/>
    <property type="project" value="UniProtKB-KW"/>
</dbReference>
<comment type="caution">
    <text evidence="3">The sequence shown here is derived from an EMBL/GenBank/DDBJ whole genome shotgun (WGS) entry which is preliminary data.</text>
</comment>
<feature type="domain" description="CCHC-type" evidence="2">
    <location>
        <begin position="14"/>
        <end position="30"/>
    </location>
</feature>
<proteinExistence type="predicted"/>
<reference evidence="3" key="1">
    <citation type="submission" date="2018-05" db="EMBL/GenBank/DDBJ databases">
        <title>Draft genome of Mucuna pruriens seed.</title>
        <authorList>
            <person name="Nnadi N.E."/>
            <person name="Vos R."/>
            <person name="Hasami M.H."/>
            <person name="Devisetty U.K."/>
            <person name="Aguiy J.C."/>
        </authorList>
    </citation>
    <scope>NUCLEOTIDE SEQUENCE [LARGE SCALE GENOMIC DNA]</scope>
    <source>
        <strain evidence="3">JCA_2017</strain>
    </source>
</reference>
<dbReference type="SUPFAM" id="SSF57756">
    <property type="entry name" value="Retrovirus zinc finger-like domains"/>
    <property type="match status" value="1"/>
</dbReference>
<dbReference type="EMBL" id="QJKJ01001291">
    <property type="protein sequence ID" value="RDY08371.1"/>
    <property type="molecule type" value="Genomic_DNA"/>
</dbReference>
<gene>
    <name evidence="3" type="ORF">CR513_07414</name>
</gene>
<organism evidence="3 4">
    <name type="scientific">Mucuna pruriens</name>
    <name type="common">Velvet bean</name>
    <name type="synonym">Dolichos pruriens</name>
    <dbReference type="NCBI Taxonomy" id="157652"/>
    <lineage>
        <taxon>Eukaryota</taxon>
        <taxon>Viridiplantae</taxon>
        <taxon>Streptophyta</taxon>
        <taxon>Embryophyta</taxon>
        <taxon>Tracheophyta</taxon>
        <taxon>Spermatophyta</taxon>
        <taxon>Magnoliopsida</taxon>
        <taxon>eudicotyledons</taxon>
        <taxon>Gunneridae</taxon>
        <taxon>Pentapetalae</taxon>
        <taxon>rosids</taxon>
        <taxon>fabids</taxon>
        <taxon>Fabales</taxon>
        <taxon>Fabaceae</taxon>
        <taxon>Papilionoideae</taxon>
        <taxon>50 kb inversion clade</taxon>
        <taxon>NPAAA clade</taxon>
        <taxon>indigoferoid/millettioid clade</taxon>
        <taxon>Phaseoleae</taxon>
        <taxon>Mucuna</taxon>
    </lineage>
</organism>
<dbReference type="InterPro" id="IPR036875">
    <property type="entry name" value="Znf_CCHC_sf"/>
</dbReference>
<sequence>MISLVSTSKSNNIKCFKCLNKGHIASQCPNKLVHKQFLTEDDLLMVRCLMSAYVEEDDDSPRKNIFYSCCHVLGICYIIIDGGNSVNVASLTLVEKLNLHTLMHFKPYKLQWLNSKGEMAITK</sequence>
<feature type="non-terminal residue" evidence="3">
    <location>
        <position position="1"/>
    </location>
</feature>
<evidence type="ECO:0000259" key="2">
    <source>
        <dbReference type="PROSITE" id="PS50158"/>
    </source>
</evidence>
<dbReference type="Pfam" id="PF00098">
    <property type="entry name" value="zf-CCHC"/>
    <property type="match status" value="1"/>
</dbReference>
<dbReference type="Gene3D" id="4.10.60.10">
    <property type="entry name" value="Zinc finger, CCHC-type"/>
    <property type="match status" value="1"/>
</dbReference>
<dbReference type="PANTHER" id="PTHR35046">
    <property type="entry name" value="ZINC KNUCKLE (CCHC-TYPE) FAMILY PROTEIN"/>
    <property type="match status" value="1"/>
</dbReference>
<keyword evidence="1" id="KW-0479">Metal-binding</keyword>
<dbReference type="InterPro" id="IPR001878">
    <property type="entry name" value="Znf_CCHC"/>
</dbReference>
<dbReference type="OrthoDB" id="1747743at2759"/>
<dbReference type="Proteomes" id="UP000257109">
    <property type="component" value="Unassembled WGS sequence"/>
</dbReference>
<evidence type="ECO:0000313" key="4">
    <source>
        <dbReference type="Proteomes" id="UP000257109"/>
    </source>
</evidence>
<dbReference type="GO" id="GO:0003676">
    <property type="term" value="F:nucleic acid binding"/>
    <property type="evidence" value="ECO:0007669"/>
    <property type="project" value="InterPro"/>
</dbReference>
<dbReference type="SMART" id="SM00343">
    <property type="entry name" value="ZnF_C2HC"/>
    <property type="match status" value="1"/>
</dbReference>
<accession>A0A371I034</accession>
<name>A0A371I034_MUCPR</name>
<evidence type="ECO:0000313" key="3">
    <source>
        <dbReference type="EMBL" id="RDY08371.1"/>
    </source>
</evidence>
<dbReference type="AlphaFoldDB" id="A0A371I034"/>
<dbReference type="PANTHER" id="PTHR35046:SF26">
    <property type="entry name" value="RNA-DIRECTED DNA POLYMERASE"/>
    <property type="match status" value="1"/>
</dbReference>
<protein>
    <recommendedName>
        <fullName evidence="2">CCHC-type domain-containing protein</fullName>
    </recommendedName>
</protein>
<keyword evidence="1" id="KW-0862">Zinc</keyword>
<evidence type="ECO:0000256" key="1">
    <source>
        <dbReference type="PROSITE-ProRule" id="PRU00047"/>
    </source>
</evidence>
<keyword evidence="4" id="KW-1185">Reference proteome</keyword>
<dbReference type="PROSITE" id="PS50158">
    <property type="entry name" value="ZF_CCHC"/>
    <property type="match status" value="1"/>
</dbReference>